<evidence type="ECO:0000313" key="3">
    <source>
        <dbReference type="Proteomes" id="UP000065261"/>
    </source>
</evidence>
<dbReference type="Proteomes" id="UP000065261">
    <property type="component" value="Chromosome I"/>
</dbReference>
<dbReference type="PATRIC" id="fig|1315283.4.peg.2514"/>
<feature type="transmembrane region" description="Helical" evidence="1">
    <location>
        <begin position="194"/>
        <end position="213"/>
    </location>
</feature>
<accession>A0A0U2LPW5</accession>
<reference evidence="2 3" key="1">
    <citation type="submission" date="2015-03" db="EMBL/GenBank/DDBJ databases">
        <authorList>
            <person name="Murphy D."/>
        </authorList>
    </citation>
    <scope>NUCLEOTIDE SEQUENCE [LARGE SCALE GENOMIC DNA]</scope>
    <source>
        <strain evidence="2 3">KMM 520</strain>
    </source>
</reference>
<evidence type="ECO:0000313" key="2">
    <source>
        <dbReference type="EMBL" id="ALS33926.1"/>
    </source>
</evidence>
<dbReference type="KEGG" id="ptn:PTRA_a2884"/>
<dbReference type="EMBL" id="CP011034">
    <property type="protein sequence ID" value="ALS33926.1"/>
    <property type="molecule type" value="Genomic_DNA"/>
</dbReference>
<dbReference type="AlphaFoldDB" id="A0A0U2LPW5"/>
<dbReference type="RefSeq" id="WP_058374028.1">
    <property type="nucleotide sequence ID" value="NZ_CP011034.1"/>
</dbReference>
<dbReference type="PANTHER" id="PTHR37314">
    <property type="entry name" value="SLR0142 PROTEIN"/>
    <property type="match status" value="1"/>
</dbReference>
<dbReference type="Pfam" id="PF06912">
    <property type="entry name" value="DUF1275"/>
    <property type="match status" value="1"/>
</dbReference>
<gene>
    <name evidence="2" type="ORF">PTRA_a2884</name>
</gene>
<keyword evidence="1" id="KW-0472">Membrane</keyword>
<dbReference type="InterPro" id="IPR010699">
    <property type="entry name" value="DUF1275"/>
</dbReference>
<feature type="transmembrane region" description="Helical" evidence="1">
    <location>
        <begin position="56"/>
        <end position="79"/>
    </location>
</feature>
<keyword evidence="1" id="KW-0812">Transmembrane</keyword>
<organism evidence="2">
    <name type="scientific">Pseudoalteromonas translucida KMM 520</name>
    <dbReference type="NCBI Taxonomy" id="1315283"/>
    <lineage>
        <taxon>Bacteria</taxon>
        <taxon>Pseudomonadati</taxon>
        <taxon>Pseudomonadota</taxon>
        <taxon>Gammaproteobacteria</taxon>
        <taxon>Alteromonadales</taxon>
        <taxon>Pseudoalteromonadaceae</taxon>
        <taxon>Pseudoalteromonas</taxon>
    </lineage>
</organism>
<evidence type="ECO:0008006" key="4">
    <source>
        <dbReference type="Google" id="ProtNLM"/>
    </source>
</evidence>
<feature type="transmembrane region" description="Helical" evidence="1">
    <location>
        <begin position="91"/>
        <end position="116"/>
    </location>
</feature>
<proteinExistence type="predicted"/>
<feature type="transmembrane region" description="Helical" evidence="1">
    <location>
        <begin position="169"/>
        <end position="188"/>
    </location>
</feature>
<dbReference type="PANTHER" id="PTHR37314:SF4">
    <property type="entry name" value="UPF0700 TRANSMEMBRANE PROTEIN YOAK"/>
    <property type="match status" value="1"/>
</dbReference>
<dbReference type="OrthoDB" id="270162at2"/>
<name>A0A0U2LPW5_9GAMM</name>
<protein>
    <recommendedName>
        <fullName evidence="4">Transmembrane protein</fullName>
    </recommendedName>
</protein>
<feature type="transmembrane region" description="Helical" evidence="1">
    <location>
        <begin position="12"/>
        <end position="36"/>
    </location>
</feature>
<evidence type="ECO:0000256" key="1">
    <source>
        <dbReference type="SAM" id="Phobius"/>
    </source>
</evidence>
<keyword evidence="1" id="KW-1133">Transmembrane helix</keyword>
<sequence length="219" mass="23518">MFTKLPRWVEYGAFTLAFIAGIVNAVGLLGFEHQAISHLSGSVTLFGIKLMSDGSAALLLFSIIISFMLGSALSGFLLNGGSLKLGRHYDTLLLIEGLLLLASAYLLYSSFVYGIVLASAACGLQNALATNYSGAVVRTTHLTGIFTDLGLMMGRALKGDAVDSRKFMVFLLITLGFLCGGVIGFMLFELFSVATLVVPAVMCFILSITYRLYRLRNTV</sequence>
<feature type="transmembrane region" description="Helical" evidence="1">
    <location>
        <begin position="136"/>
        <end position="157"/>
    </location>
</feature>